<evidence type="ECO:0000313" key="2">
    <source>
        <dbReference type="EMBL" id="GAX90638.1"/>
    </source>
</evidence>
<organism evidence="2 3">
    <name type="scientific">Effusibacillus lacus</name>
    <dbReference type="NCBI Taxonomy" id="1348429"/>
    <lineage>
        <taxon>Bacteria</taxon>
        <taxon>Bacillati</taxon>
        <taxon>Bacillota</taxon>
        <taxon>Bacilli</taxon>
        <taxon>Bacillales</taxon>
        <taxon>Alicyclobacillaceae</taxon>
        <taxon>Effusibacillus</taxon>
    </lineage>
</organism>
<keyword evidence="1" id="KW-0456">Lyase</keyword>
<evidence type="ECO:0000313" key="3">
    <source>
        <dbReference type="Proteomes" id="UP000217785"/>
    </source>
</evidence>
<dbReference type="PANTHER" id="PTHR11941:SF27">
    <property type="entry name" value="ETHYLMALONYL-COA DECARBOXYLASE"/>
    <property type="match status" value="1"/>
</dbReference>
<dbReference type="PANTHER" id="PTHR11941">
    <property type="entry name" value="ENOYL-COA HYDRATASE-RELATED"/>
    <property type="match status" value="1"/>
</dbReference>
<dbReference type="Pfam" id="PF00378">
    <property type="entry name" value="ECH_1"/>
    <property type="match status" value="1"/>
</dbReference>
<dbReference type="InterPro" id="IPR029045">
    <property type="entry name" value="ClpP/crotonase-like_dom_sf"/>
</dbReference>
<dbReference type="Gene3D" id="3.90.226.10">
    <property type="entry name" value="2-enoyl-CoA Hydratase, Chain A, domain 1"/>
    <property type="match status" value="1"/>
</dbReference>
<dbReference type="GO" id="GO:0006635">
    <property type="term" value="P:fatty acid beta-oxidation"/>
    <property type="evidence" value="ECO:0007669"/>
    <property type="project" value="TreeGrafter"/>
</dbReference>
<dbReference type="SUPFAM" id="SSF52096">
    <property type="entry name" value="ClpP/crotonase"/>
    <property type="match status" value="1"/>
</dbReference>
<dbReference type="CDD" id="cd06558">
    <property type="entry name" value="crotonase-like"/>
    <property type="match status" value="1"/>
</dbReference>
<proteinExistence type="predicted"/>
<dbReference type="InterPro" id="IPR001753">
    <property type="entry name" value="Enoyl-CoA_hydra/iso"/>
</dbReference>
<dbReference type="AlphaFoldDB" id="A0A292YL20"/>
<dbReference type="GO" id="GO:0016829">
    <property type="term" value="F:lyase activity"/>
    <property type="evidence" value="ECO:0007669"/>
    <property type="project" value="UniProtKB-KW"/>
</dbReference>
<reference evidence="3" key="1">
    <citation type="submission" date="2017-07" db="EMBL/GenBank/DDBJ databases">
        <title>Draft genome sequence of Effusibacillus lacus strain skLN1.</title>
        <authorList>
            <person name="Watanabe M."/>
            <person name="Kojima H."/>
            <person name="Fukui M."/>
        </authorList>
    </citation>
    <scope>NUCLEOTIDE SEQUENCE [LARGE SCALE GENOMIC DNA]</scope>
    <source>
        <strain evidence="3">skLN1</strain>
    </source>
</reference>
<sequence>MTVPVMFEASEHIAVIKIHRPEASNAINSRVMESLSALLEQAQEDPDIRIVILTGSGDRSFVSGGDLKEFHDSLHTPEDVYKKWSEMREILYRIATFPKPVIAAINGAARGGGGEVAAACHFRIASSHASIGFVQVKLGISPGWGGAALLSRTIGYQAALRLILSGRIVDPEEALRIGMVDEVAPHAEFWSHVWKFAKEMAAHSPAAVQGILHMLRQSRNLRLEEAMDLESKLCAALWNSEEHQTAIDRFLNRGTK</sequence>
<dbReference type="OrthoDB" id="9775794at2"/>
<name>A0A292YL20_9BACL</name>
<accession>A0A292YL20</accession>
<dbReference type="RefSeq" id="WP_096182363.1">
    <property type="nucleotide sequence ID" value="NZ_BDUF01000060.1"/>
</dbReference>
<dbReference type="EMBL" id="BDUF01000060">
    <property type="protein sequence ID" value="GAX90638.1"/>
    <property type="molecule type" value="Genomic_DNA"/>
</dbReference>
<comment type="caution">
    <text evidence="2">The sequence shown here is derived from an EMBL/GenBank/DDBJ whole genome shotgun (WGS) entry which is preliminary data.</text>
</comment>
<dbReference type="Proteomes" id="UP000217785">
    <property type="component" value="Unassembled WGS sequence"/>
</dbReference>
<dbReference type="GO" id="GO:0005829">
    <property type="term" value="C:cytosol"/>
    <property type="evidence" value="ECO:0007669"/>
    <property type="project" value="TreeGrafter"/>
</dbReference>
<evidence type="ECO:0000256" key="1">
    <source>
        <dbReference type="ARBA" id="ARBA00023239"/>
    </source>
</evidence>
<protein>
    <submittedName>
        <fullName evidence="2">Enoyl-CoA hydratase</fullName>
    </submittedName>
</protein>
<keyword evidence="3" id="KW-1185">Reference proteome</keyword>